<protein>
    <recommendedName>
        <fullName evidence="4">Fatty acyl-CoA reductase</fullName>
        <ecNumber evidence="4">1.2.1.84</ecNumber>
    </recommendedName>
</protein>
<dbReference type="OMA" id="WVNNDEK"/>
<dbReference type="STRING" id="74649.A0A2P6QJV4"/>
<feature type="domain" description="Fatty acyl-CoA reductase C-terminal" evidence="5">
    <location>
        <begin position="247"/>
        <end position="344"/>
    </location>
</feature>
<dbReference type="InterPro" id="IPR013120">
    <property type="entry name" value="FAR_NAD-bd"/>
</dbReference>
<dbReference type="GO" id="GO:0102965">
    <property type="term" value="F:alcohol-forming long-chain fatty acyl-CoA reductase activity"/>
    <property type="evidence" value="ECO:0007669"/>
    <property type="project" value="UniProtKB-EC"/>
</dbReference>
<proteinExistence type="inferred from homology"/>
<dbReference type="Gramene" id="PRQ34452">
    <property type="protein sequence ID" value="PRQ34452"/>
    <property type="gene ID" value="RchiOBHm_Chr5g0069131"/>
</dbReference>
<dbReference type="PANTHER" id="PTHR11011">
    <property type="entry name" value="MALE STERILITY PROTEIN 2-RELATED"/>
    <property type="match status" value="1"/>
</dbReference>
<comment type="catalytic activity">
    <reaction evidence="4">
        <text>a long-chain fatty acyl-CoA + 2 NADPH + 2 H(+) = a long-chain primary fatty alcohol + 2 NADP(+) + CoA</text>
        <dbReference type="Rhea" id="RHEA:52716"/>
        <dbReference type="ChEBI" id="CHEBI:15378"/>
        <dbReference type="ChEBI" id="CHEBI:57287"/>
        <dbReference type="ChEBI" id="CHEBI:57783"/>
        <dbReference type="ChEBI" id="CHEBI:58349"/>
        <dbReference type="ChEBI" id="CHEBI:77396"/>
        <dbReference type="ChEBI" id="CHEBI:83139"/>
        <dbReference type="EC" id="1.2.1.84"/>
    </reaction>
</comment>
<dbReference type="InterPro" id="IPR036291">
    <property type="entry name" value="NAD(P)-bd_dom_sf"/>
</dbReference>
<keyword evidence="8" id="KW-1185">Reference proteome</keyword>
<dbReference type="InterPro" id="IPR033640">
    <property type="entry name" value="FAR_C"/>
</dbReference>
<evidence type="ECO:0000259" key="5">
    <source>
        <dbReference type="Pfam" id="PF03015"/>
    </source>
</evidence>
<keyword evidence="3 4" id="KW-0443">Lipid metabolism</keyword>
<comment type="caution">
    <text evidence="7">The sequence shown here is derived from an EMBL/GenBank/DDBJ whole genome shotgun (WGS) entry which is preliminary data.</text>
</comment>
<dbReference type="GO" id="GO:0010345">
    <property type="term" value="P:suberin biosynthetic process"/>
    <property type="evidence" value="ECO:0007669"/>
    <property type="project" value="TreeGrafter"/>
</dbReference>
<evidence type="ECO:0000256" key="3">
    <source>
        <dbReference type="ARBA" id="ARBA00023098"/>
    </source>
</evidence>
<sequence>MARPTTVERACPYVCDEKVGLILEDSTSMSKRVKKMPRFDFEVVEKSLVNEKLNELNTQDASKEVITNTLKDLGIERAKLHGWPNPYVFTKAMGEVLLSHHSKNNLPFDILRPPIISSTYSEPFPGWVQGYGTVDSVIAAYCKGKLTRLLIDPMTIGDMVSLSIPVDMVVNSIIVAIVVNANKSSGIIYHVGSSLRNPIKFYDILSFMFKYFTKFPWVNNDEKPIVVRKISTFKTMATFHMYMKIRHSLPLKGLKLVNKVSGQSFQDVYVKYNRKLRLAMRMAELYRPYLLFKGIFDDNNTEELRKITKEGYIEAKDFNFDPTCIDWEDYIMNTHIPGFLKHVLIK</sequence>
<dbReference type="EMBL" id="PDCK01000043">
    <property type="protein sequence ID" value="PRQ34452.1"/>
    <property type="molecule type" value="Genomic_DNA"/>
</dbReference>
<comment type="similarity">
    <text evidence="1 4">Belongs to the fatty acyl-CoA reductase family.</text>
</comment>
<name>A0A2P6QJV4_ROSCH</name>
<evidence type="ECO:0000256" key="2">
    <source>
        <dbReference type="ARBA" id="ARBA00022516"/>
    </source>
</evidence>
<evidence type="ECO:0000313" key="8">
    <source>
        <dbReference type="Proteomes" id="UP000238479"/>
    </source>
</evidence>
<evidence type="ECO:0000256" key="1">
    <source>
        <dbReference type="ARBA" id="ARBA00005928"/>
    </source>
</evidence>
<dbReference type="AlphaFoldDB" id="A0A2P6QJV4"/>
<dbReference type="InterPro" id="IPR026055">
    <property type="entry name" value="FAR"/>
</dbReference>
<gene>
    <name evidence="7" type="ORF">RchiOBHm_Chr5g0069131</name>
</gene>
<dbReference type="Proteomes" id="UP000238479">
    <property type="component" value="Chromosome 5"/>
</dbReference>
<dbReference type="Pfam" id="PF03015">
    <property type="entry name" value="Sterile"/>
    <property type="match status" value="1"/>
</dbReference>
<dbReference type="GO" id="GO:0080019">
    <property type="term" value="F:alcohol-forming very long-chain fatty acyl-CoA reductase activity"/>
    <property type="evidence" value="ECO:0007669"/>
    <property type="project" value="InterPro"/>
</dbReference>
<dbReference type="Pfam" id="PF07993">
    <property type="entry name" value="NAD_binding_4"/>
    <property type="match status" value="1"/>
</dbReference>
<dbReference type="PANTHER" id="PTHR11011:SF84">
    <property type="entry name" value="ACYL-COA REDUCTASE-LIKE PROTEIN, PUTATIVE-RELATED"/>
    <property type="match status" value="1"/>
</dbReference>
<organism evidence="7 8">
    <name type="scientific">Rosa chinensis</name>
    <name type="common">China rose</name>
    <dbReference type="NCBI Taxonomy" id="74649"/>
    <lineage>
        <taxon>Eukaryota</taxon>
        <taxon>Viridiplantae</taxon>
        <taxon>Streptophyta</taxon>
        <taxon>Embryophyta</taxon>
        <taxon>Tracheophyta</taxon>
        <taxon>Spermatophyta</taxon>
        <taxon>Magnoliopsida</taxon>
        <taxon>eudicotyledons</taxon>
        <taxon>Gunneridae</taxon>
        <taxon>Pentapetalae</taxon>
        <taxon>rosids</taxon>
        <taxon>fabids</taxon>
        <taxon>Rosales</taxon>
        <taxon>Rosaceae</taxon>
        <taxon>Rosoideae</taxon>
        <taxon>Rosoideae incertae sedis</taxon>
        <taxon>Rosa</taxon>
    </lineage>
</organism>
<keyword evidence="2 4" id="KW-0444">Lipid biosynthesis</keyword>
<evidence type="ECO:0000256" key="4">
    <source>
        <dbReference type="RuleBase" id="RU363097"/>
    </source>
</evidence>
<accession>A0A2P6QJV4</accession>
<dbReference type="EC" id="1.2.1.84" evidence="4"/>
<dbReference type="Gene3D" id="3.40.50.720">
    <property type="entry name" value="NAD(P)-binding Rossmann-like Domain"/>
    <property type="match status" value="1"/>
</dbReference>
<reference evidence="7 8" key="1">
    <citation type="journal article" date="2018" name="Nat. Genet.">
        <title>The Rosa genome provides new insights in the design of modern roses.</title>
        <authorList>
            <person name="Bendahmane M."/>
        </authorList>
    </citation>
    <scope>NUCLEOTIDE SEQUENCE [LARGE SCALE GENOMIC DNA]</scope>
    <source>
        <strain evidence="8">cv. Old Blush</strain>
    </source>
</reference>
<evidence type="ECO:0000313" key="7">
    <source>
        <dbReference type="EMBL" id="PRQ34452.1"/>
    </source>
</evidence>
<dbReference type="GO" id="GO:0035336">
    <property type="term" value="P:long-chain fatty-acyl-CoA metabolic process"/>
    <property type="evidence" value="ECO:0007669"/>
    <property type="project" value="TreeGrafter"/>
</dbReference>
<keyword evidence="4" id="KW-0521">NADP</keyword>
<comment type="function">
    <text evidence="4">Catalyzes the reduction of fatty acyl-CoA to fatty alcohols.</text>
</comment>
<feature type="domain" description="Thioester reductase (TE)" evidence="6">
    <location>
        <begin position="58"/>
        <end position="173"/>
    </location>
</feature>
<evidence type="ECO:0000259" key="6">
    <source>
        <dbReference type="Pfam" id="PF07993"/>
    </source>
</evidence>
<keyword evidence="4 7" id="KW-0560">Oxidoreductase</keyword>
<dbReference type="SUPFAM" id="SSF51735">
    <property type="entry name" value="NAD(P)-binding Rossmann-fold domains"/>
    <property type="match status" value="1"/>
</dbReference>
<dbReference type="CDD" id="cd09071">
    <property type="entry name" value="FAR_C"/>
    <property type="match status" value="1"/>
</dbReference>